<keyword evidence="1" id="KW-0472">Membrane</keyword>
<dbReference type="EMBL" id="JAVRHS010000001">
    <property type="protein sequence ID" value="MDT0574874.1"/>
    <property type="molecule type" value="Genomic_DNA"/>
</dbReference>
<organism evidence="2 3">
    <name type="scientific">Croceicoccus esteveae</name>
    <dbReference type="NCBI Taxonomy" id="3075597"/>
    <lineage>
        <taxon>Bacteria</taxon>
        <taxon>Pseudomonadati</taxon>
        <taxon>Pseudomonadota</taxon>
        <taxon>Alphaproteobacteria</taxon>
        <taxon>Sphingomonadales</taxon>
        <taxon>Erythrobacteraceae</taxon>
        <taxon>Croceicoccus</taxon>
    </lineage>
</organism>
<dbReference type="InterPro" id="IPR011727">
    <property type="entry name" value="CHP02117"/>
</dbReference>
<keyword evidence="1" id="KW-0812">Transmembrane</keyword>
<protein>
    <submittedName>
        <fullName evidence="2">DUF2459 domain-containing protein</fullName>
    </submittedName>
</protein>
<reference evidence="2 3" key="1">
    <citation type="submission" date="2023-09" db="EMBL/GenBank/DDBJ databases">
        <authorList>
            <person name="Rey-Velasco X."/>
        </authorList>
    </citation>
    <scope>NUCLEOTIDE SEQUENCE [LARGE SCALE GENOMIC DNA]</scope>
    <source>
        <strain evidence="2 3">F390</strain>
    </source>
</reference>
<proteinExistence type="predicted"/>
<evidence type="ECO:0000313" key="2">
    <source>
        <dbReference type="EMBL" id="MDT0574874.1"/>
    </source>
</evidence>
<dbReference type="Pfam" id="PF09601">
    <property type="entry name" value="DUF2459"/>
    <property type="match status" value="1"/>
</dbReference>
<evidence type="ECO:0000256" key="1">
    <source>
        <dbReference type="SAM" id="Phobius"/>
    </source>
</evidence>
<feature type="transmembrane region" description="Helical" evidence="1">
    <location>
        <begin position="20"/>
        <end position="38"/>
    </location>
</feature>
<name>A0ABU2ZGZ4_9SPHN</name>
<keyword evidence="3" id="KW-1185">Reference proteome</keyword>
<dbReference type="PROSITE" id="PS51257">
    <property type="entry name" value="PROKAR_LIPOPROTEIN"/>
    <property type="match status" value="1"/>
</dbReference>
<keyword evidence="1" id="KW-1133">Transmembrane helix</keyword>
<sequence>MAAQARRSPVRALTRVTRFLAGGIAVLLGCYFLVGWLASSVPRNGGWQASSAPDAIEIMIGTNGVHTEIILPQRAAGVDWTHVLPPADLAVNRQGLPHRGYTHVGISWGEREIFLDTPTWADLSPFAVLRIVTRGGSALLHVAHYVRPAPSRNYRPLRISRAEYQQLATAIMATLPPRRPDRKRPVYAGYTAQDVFYDARGTYTIFRTCNQWTSERLAGAGIKTGWWTPFAGGVMKWVPEPGSG</sequence>
<dbReference type="RefSeq" id="WP_311339432.1">
    <property type="nucleotide sequence ID" value="NZ_JAVRHS010000001.1"/>
</dbReference>
<dbReference type="Proteomes" id="UP001259803">
    <property type="component" value="Unassembled WGS sequence"/>
</dbReference>
<comment type="caution">
    <text evidence="2">The sequence shown here is derived from an EMBL/GenBank/DDBJ whole genome shotgun (WGS) entry which is preliminary data.</text>
</comment>
<accession>A0ABU2ZGZ4</accession>
<gene>
    <name evidence="2" type="ORF">RM533_01600</name>
</gene>
<evidence type="ECO:0000313" key="3">
    <source>
        <dbReference type="Proteomes" id="UP001259803"/>
    </source>
</evidence>